<gene>
    <name evidence="1" type="ORF">CCH01_17310</name>
</gene>
<dbReference type="STRING" id="1351755.CCH01_17310"/>
<name>A0A1U6JH80_9CLOT</name>
<accession>A0A1U6JH80</accession>
<sequence length="104" mass="11834">MSIISDMNSIMLQVKEKVKKPSGASGEEWKDVKLIDISIYHTNDMKNTQSVRYNESTNTGITFYKDINKNVNRLKDGDTIYNITKVNTKGRFTTLLLKVVETNG</sequence>
<dbReference type="EMBL" id="LT799839">
    <property type="protein sequence ID" value="SLK19661.1"/>
    <property type="molecule type" value="Genomic_DNA"/>
</dbReference>
<organism evidence="1 2">
    <name type="scientific">Clostridium chauvoei JF4335</name>
    <dbReference type="NCBI Taxonomy" id="1351755"/>
    <lineage>
        <taxon>Bacteria</taxon>
        <taxon>Bacillati</taxon>
        <taxon>Bacillota</taxon>
        <taxon>Clostridia</taxon>
        <taxon>Eubacteriales</taxon>
        <taxon>Clostridiaceae</taxon>
        <taxon>Clostridium</taxon>
    </lineage>
</organism>
<dbReference type="AlphaFoldDB" id="A0A1U6JH80"/>
<dbReference type="GeneID" id="66302054"/>
<dbReference type="RefSeq" id="WP_079481466.1">
    <property type="nucleotide sequence ID" value="NZ_CBML010000006.1"/>
</dbReference>
<reference evidence="2" key="1">
    <citation type="submission" date="2017-03" db="EMBL/GenBank/DDBJ databases">
        <authorList>
            <person name="Falquet L."/>
            <person name="Falquet L."/>
        </authorList>
    </citation>
    <scope>NUCLEOTIDE SEQUENCE [LARGE SCALE GENOMIC DNA]</scope>
</reference>
<keyword evidence="2" id="KW-1185">Reference proteome</keyword>
<protein>
    <recommendedName>
        <fullName evidence="3">Phage head-tail adaptor</fullName>
    </recommendedName>
</protein>
<evidence type="ECO:0008006" key="3">
    <source>
        <dbReference type="Google" id="ProtNLM"/>
    </source>
</evidence>
<proteinExistence type="predicted"/>
<dbReference type="OrthoDB" id="1911689at2"/>
<evidence type="ECO:0000313" key="1">
    <source>
        <dbReference type="EMBL" id="SLK19661.1"/>
    </source>
</evidence>
<dbReference type="Proteomes" id="UP000190476">
    <property type="component" value="Chromosome I"/>
</dbReference>
<evidence type="ECO:0000313" key="2">
    <source>
        <dbReference type="Proteomes" id="UP000190476"/>
    </source>
</evidence>